<gene>
    <name evidence="1" type="ORF">CIL05_20115</name>
</gene>
<evidence type="ECO:0000313" key="2">
    <source>
        <dbReference type="Proteomes" id="UP000218887"/>
    </source>
</evidence>
<accession>A0A2A2I8Y9</accession>
<dbReference type="RefSeq" id="WP_095657338.1">
    <property type="nucleotide sequence ID" value="NZ_NPOA01000019.1"/>
</dbReference>
<dbReference type="Proteomes" id="UP000218887">
    <property type="component" value="Unassembled WGS sequence"/>
</dbReference>
<proteinExistence type="predicted"/>
<organism evidence="1 2">
    <name type="scientific">Virgibacillus profundi</name>
    <dbReference type="NCBI Taxonomy" id="2024555"/>
    <lineage>
        <taxon>Bacteria</taxon>
        <taxon>Bacillati</taxon>
        <taxon>Bacillota</taxon>
        <taxon>Bacilli</taxon>
        <taxon>Bacillales</taxon>
        <taxon>Bacillaceae</taxon>
        <taxon>Virgibacillus</taxon>
    </lineage>
</organism>
<dbReference type="AlphaFoldDB" id="A0A2A2I8Y9"/>
<keyword evidence="2" id="KW-1185">Reference proteome</keyword>
<sequence>MEMMYWKAVIRYGHVGRRNDVSVARHLMFPKGTQIYEVIKEIHSMPGTKNNCIQSVYEVTEEEFLQGMEGEKDNFFLQNLFNLGA</sequence>
<name>A0A2A2I8Y9_9BACI</name>
<dbReference type="OrthoDB" id="2453187at2"/>
<evidence type="ECO:0000313" key="1">
    <source>
        <dbReference type="EMBL" id="PAV27786.1"/>
    </source>
</evidence>
<dbReference type="EMBL" id="NPOA01000019">
    <property type="protein sequence ID" value="PAV27786.1"/>
    <property type="molecule type" value="Genomic_DNA"/>
</dbReference>
<reference evidence="1 2" key="1">
    <citation type="submission" date="2017-08" db="EMBL/GenBank/DDBJ databases">
        <title>Virgibacillus indicus sp. nov. and Virgibacillus profoundi sp. nov, two moderately halophilic bacteria isolated from marine sediment by using the Microfluidic Streak Plate.</title>
        <authorList>
            <person name="Xu B."/>
            <person name="Hu B."/>
            <person name="Wang J."/>
            <person name="Zhu Y."/>
            <person name="Huang L."/>
            <person name="Du W."/>
            <person name="Huang Y."/>
        </authorList>
    </citation>
    <scope>NUCLEOTIDE SEQUENCE [LARGE SCALE GENOMIC DNA]</scope>
    <source>
        <strain evidence="1 2">IO3-P3-H5</strain>
    </source>
</reference>
<protein>
    <submittedName>
        <fullName evidence="1">Uncharacterized protein</fullName>
    </submittedName>
</protein>
<comment type="caution">
    <text evidence="1">The sequence shown here is derived from an EMBL/GenBank/DDBJ whole genome shotgun (WGS) entry which is preliminary data.</text>
</comment>